<feature type="non-terminal residue" evidence="1">
    <location>
        <position position="1"/>
    </location>
</feature>
<reference evidence="1 2" key="1">
    <citation type="submission" date="2023-12" db="EMBL/GenBank/DDBJ databases">
        <title>A high-quality genome assembly for Dillenia turbinata (Dilleniales).</title>
        <authorList>
            <person name="Chanderbali A."/>
        </authorList>
    </citation>
    <scope>NUCLEOTIDE SEQUENCE [LARGE SCALE GENOMIC DNA]</scope>
    <source>
        <strain evidence="1">LSX21</strain>
        <tissue evidence="1">Leaf</tissue>
    </source>
</reference>
<accession>A0AAN8VP81</accession>
<proteinExistence type="predicted"/>
<evidence type="ECO:0000313" key="2">
    <source>
        <dbReference type="Proteomes" id="UP001370490"/>
    </source>
</evidence>
<name>A0AAN8VP81_9MAGN</name>
<dbReference type="Gene3D" id="3.20.20.100">
    <property type="entry name" value="NADP-dependent oxidoreductase domain"/>
    <property type="match status" value="2"/>
</dbReference>
<dbReference type="AlphaFoldDB" id="A0AAN8VP81"/>
<dbReference type="PANTHER" id="PTHR43147">
    <property type="entry name" value="PROTEIN TAS"/>
    <property type="match status" value="1"/>
</dbReference>
<gene>
    <name evidence="1" type="ORF">RJ641_030972</name>
</gene>
<evidence type="ECO:0000313" key="1">
    <source>
        <dbReference type="EMBL" id="KAK6937464.1"/>
    </source>
</evidence>
<dbReference type="EMBL" id="JBAMMX010000006">
    <property type="protein sequence ID" value="KAK6937464.1"/>
    <property type="molecule type" value="Genomic_DNA"/>
</dbReference>
<dbReference type="InterPro" id="IPR036812">
    <property type="entry name" value="NAD(P)_OxRdtase_dom_sf"/>
</dbReference>
<protein>
    <submittedName>
        <fullName evidence="1">Uncharacterized protein</fullName>
    </submittedName>
</protein>
<organism evidence="1 2">
    <name type="scientific">Dillenia turbinata</name>
    <dbReference type="NCBI Taxonomy" id="194707"/>
    <lineage>
        <taxon>Eukaryota</taxon>
        <taxon>Viridiplantae</taxon>
        <taxon>Streptophyta</taxon>
        <taxon>Embryophyta</taxon>
        <taxon>Tracheophyta</taxon>
        <taxon>Spermatophyta</taxon>
        <taxon>Magnoliopsida</taxon>
        <taxon>eudicotyledons</taxon>
        <taxon>Gunneridae</taxon>
        <taxon>Pentapetalae</taxon>
        <taxon>Dilleniales</taxon>
        <taxon>Dilleniaceae</taxon>
        <taxon>Dillenia</taxon>
    </lineage>
</organism>
<keyword evidence="2" id="KW-1185">Reference proteome</keyword>
<sequence>CPKFDVLHYWYPVPQCAETQGRSISAVGFGPQKFLIIVLSQPLSGPFGQMTWIRGGPKCLAVKNISSAIDNSFVPMFGETEYDPLRQFSLVHIEDQLEAFGRAIRYIGLSNETPYGLMKFLQVADTAAYPGIVSLQNSYNLLCRNFDSGLAECYHHERNPVRVESYLVCQLIGLQPSGNGYSLWEVLSGPAVARMNPFRGQILLTFANACNEGKQTDEFVLYSFLIPIPRKVLRGGSRYDLSNPTVKSTTIPEVLKYHKPSHFQWIYYCHASLSWASFVLRHPLAASAVFGSTKVEQLFEALEAMEIKLTLEIIADINEVDARFPNPSP</sequence>
<dbReference type="SUPFAM" id="SSF51430">
    <property type="entry name" value="NAD(P)-linked oxidoreductase"/>
    <property type="match status" value="1"/>
</dbReference>
<dbReference type="PANTHER" id="PTHR43147:SF2">
    <property type="entry name" value="NADP-DEPENDENT OXIDOREDUCTASE DOMAIN-CONTAINING PROTEIN"/>
    <property type="match status" value="1"/>
</dbReference>
<comment type="caution">
    <text evidence="1">The sequence shown here is derived from an EMBL/GenBank/DDBJ whole genome shotgun (WGS) entry which is preliminary data.</text>
</comment>
<dbReference type="Proteomes" id="UP001370490">
    <property type="component" value="Unassembled WGS sequence"/>
</dbReference>